<protein>
    <submittedName>
        <fullName evidence="1">Uncharacterized protein</fullName>
    </submittedName>
</protein>
<accession>A0AA40S643</accession>
<dbReference type="EMBL" id="JACJIB010000008">
    <property type="protein sequence ID" value="MBA8915234.1"/>
    <property type="molecule type" value="Genomic_DNA"/>
</dbReference>
<evidence type="ECO:0000313" key="1">
    <source>
        <dbReference type="EMBL" id="MBA8915234.1"/>
    </source>
</evidence>
<keyword evidence="2" id="KW-1185">Reference proteome</keyword>
<name>A0AA40S643_9HYPH</name>
<dbReference type="Proteomes" id="UP000543554">
    <property type="component" value="Unassembled WGS sequence"/>
</dbReference>
<comment type="caution">
    <text evidence="1">The sequence shown here is derived from an EMBL/GenBank/DDBJ whole genome shotgun (WGS) entry which is preliminary data.</text>
</comment>
<sequence>MMKKANIIVSFCFMSMYFGMPVNDFAAANGRDIMRPCALLKEKDLESHQKSLNRRYDKGIDKFSRGFGGINCDSFDNKIAYLNEVRGAAEICQADTGRDFSKLIEWVDKEKSLTQQDKFRFECN</sequence>
<dbReference type="RefSeq" id="WP_182556273.1">
    <property type="nucleotide sequence ID" value="NZ_BPRF01000019.1"/>
</dbReference>
<organism evidence="1 2">
    <name type="scientific">Methylorubrum thiocyanatum</name>
    <dbReference type="NCBI Taxonomy" id="47958"/>
    <lineage>
        <taxon>Bacteria</taxon>
        <taxon>Pseudomonadati</taxon>
        <taxon>Pseudomonadota</taxon>
        <taxon>Alphaproteobacteria</taxon>
        <taxon>Hyphomicrobiales</taxon>
        <taxon>Methylobacteriaceae</taxon>
        <taxon>Methylorubrum</taxon>
    </lineage>
</organism>
<proteinExistence type="predicted"/>
<gene>
    <name evidence="1" type="ORF">HNR51_004334</name>
</gene>
<dbReference type="AlphaFoldDB" id="A0AA40S643"/>
<evidence type="ECO:0000313" key="2">
    <source>
        <dbReference type="Proteomes" id="UP000543554"/>
    </source>
</evidence>
<reference evidence="1 2" key="1">
    <citation type="submission" date="2020-08" db="EMBL/GenBank/DDBJ databases">
        <title>Genomic Encyclopedia of Type Strains, Phase IV (KMG-IV): sequencing the most valuable type-strain genomes for metagenomic binning, comparative biology and taxonomic classification.</title>
        <authorList>
            <person name="Goeker M."/>
        </authorList>
    </citation>
    <scope>NUCLEOTIDE SEQUENCE [LARGE SCALE GENOMIC DNA]</scope>
    <source>
        <strain evidence="1 2">DSM 11490</strain>
    </source>
</reference>